<dbReference type="InterPro" id="IPR036259">
    <property type="entry name" value="MFS_trans_sf"/>
</dbReference>
<evidence type="ECO:0000256" key="1">
    <source>
        <dbReference type="SAM" id="Phobius"/>
    </source>
</evidence>
<feature type="transmembrane region" description="Helical" evidence="1">
    <location>
        <begin position="12"/>
        <end position="33"/>
    </location>
</feature>
<dbReference type="PANTHER" id="PTHR23523:SF2">
    <property type="entry name" value="2-NITROIMIDAZOLE TRANSPORTER"/>
    <property type="match status" value="1"/>
</dbReference>
<feature type="transmembrane region" description="Helical" evidence="1">
    <location>
        <begin position="221"/>
        <end position="239"/>
    </location>
</feature>
<keyword evidence="1" id="KW-0472">Membrane</keyword>
<reference evidence="2 3" key="1">
    <citation type="submission" date="2019-12" db="EMBL/GenBank/DDBJ databases">
        <title>Corynebacterium sp. nov., isolated from feces of the Anser Albifrons in China.</title>
        <authorList>
            <person name="Liu Q."/>
        </authorList>
    </citation>
    <scope>NUCLEOTIDE SEQUENCE [LARGE SCALE GENOMIC DNA]</scope>
    <source>
        <strain evidence="2 3">4H37-19</strain>
    </source>
</reference>
<name>A0A7H0SMX2_9CORY</name>
<dbReference type="Gene3D" id="1.20.1250.20">
    <property type="entry name" value="MFS general substrate transporter like domains"/>
    <property type="match status" value="1"/>
</dbReference>
<protein>
    <submittedName>
        <fullName evidence="2">MFS transporter</fullName>
    </submittedName>
</protein>
<dbReference type="SUPFAM" id="SSF103473">
    <property type="entry name" value="MFS general substrate transporter"/>
    <property type="match status" value="1"/>
</dbReference>
<dbReference type="PANTHER" id="PTHR23523">
    <property type="match status" value="1"/>
</dbReference>
<dbReference type="AlphaFoldDB" id="A0A7H0SMX2"/>
<keyword evidence="3" id="KW-1185">Reference proteome</keyword>
<feature type="transmembrane region" description="Helical" evidence="1">
    <location>
        <begin position="285"/>
        <end position="305"/>
    </location>
</feature>
<feature type="transmembrane region" description="Helical" evidence="1">
    <location>
        <begin position="138"/>
        <end position="163"/>
    </location>
</feature>
<proteinExistence type="predicted"/>
<feature type="transmembrane region" description="Helical" evidence="1">
    <location>
        <begin position="351"/>
        <end position="370"/>
    </location>
</feature>
<feature type="transmembrane region" description="Helical" evidence="1">
    <location>
        <begin position="84"/>
        <end position="101"/>
    </location>
</feature>
<sequence length="413" mass="43482">MEKDIRVPQKKVVPAALAFLAVFSAAINLRAGIASLGPVLSQTLSAFHASGSLAGVLTAMPGLFFALMGILAVSLAFRFGISRTLTFGMGLTLLGLVVRPLVGSISIFLVMTALVVSGIALSNVLLPAWIKAHGGRNVVALMTIHGSVLGLSGALGPLSALLFEWQGALLVWALPALLQFLVWLWVLFFSPHDSPKHQTDSASDHSPSSGENISLWRSRTAVFLMLFFGLQSMTAYIQMGWLPQMYTDAGISAQLASIAIALVGGMNVIGGLVMPTIIDRAPTLAPLPLAFGIFTALGYLGILFVPQTAPLLWALLLGIGGFCFPTALALIPARTRSPLVTARLSGFVQPLGYIVAALGPLLVGIFYQHAGTWTGILWALILCAVAMSAVGLRASRSVYIDDELAAAKQKLLA</sequence>
<dbReference type="Proteomes" id="UP000516320">
    <property type="component" value="Chromosome"/>
</dbReference>
<dbReference type="InterPro" id="IPR011701">
    <property type="entry name" value="MFS"/>
</dbReference>
<keyword evidence="1" id="KW-1133">Transmembrane helix</keyword>
<gene>
    <name evidence="2" type="ORF">GP475_03975</name>
</gene>
<dbReference type="RefSeq" id="WP_187975354.1">
    <property type="nucleotide sequence ID" value="NZ_CP046884.1"/>
</dbReference>
<dbReference type="GO" id="GO:0022857">
    <property type="term" value="F:transmembrane transporter activity"/>
    <property type="evidence" value="ECO:0007669"/>
    <property type="project" value="InterPro"/>
</dbReference>
<feature type="transmembrane region" description="Helical" evidence="1">
    <location>
        <begin position="251"/>
        <end position="273"/>
    </location>
</feature>
<feature type="transmembrane region" description="Helical" evidence="1">
    <location>
        <begin position="376"/>
        <end position="394"/>
    </location>
</feature>
<feature type="transmembrane region" description="Helical" evidence="1">
    <location>
        <begin position="107"/>
        <end position="126"/>
    </location>
</feature>
<evidence type="ECO:0000313" key="3">
    <source>
        <dbReference type="Proteomes" id="UP000516320"/>
    </source>
</evidence>
<dbReference type="InterPro" id="IPR052524">
    <property type="entry name" value="MFS_Cyanate_Porter"/>
</dbReference>
<dbReference type="Pfam" id="PF07690">
    <property type="entry name" value="MFS_1"/>
    <property type="match status" value="1"/>
</dbReference>
<accession>A0A7H0SMX2</accession>
<keyword evidence="1" id="KW-0812">Transmembrane</keyword>
<dbReference type="EMBL" id="CP046884">
    <property type="protein sequence ID" value="QNQ89897.1"/>
    <property type="molecule type" value="Genomic_DNA"/>
</dbReference>
<feature type="transmembrane region" description="Helical" evidence="1">
    <location>
        <begin position="53"/>
        <end position="77"/>
    </location>
</feature>
<evidence type="ECO:0000313" key="2">
    <source>
        <dbReference type="EMBL" id="QNQ89897.1"/>
    </source>
</evidence>
<feature type="transmembrane region" description="Helical" evidence="1">
    <location>
        <begin position="169"/>
        <end position="189"/>
    </location>
</feature>
<feature type="transmembrane region" description="Helical" evidence="1">
    <location>
        <begin position="311"/>
        <end position="331"/>
    </location>
</feature>
<organism evidence="2 3">
    <name type="scientific">Corynebacterium poyangense</name>
    <dbReference type="NCBI Taxonomy" id="2684405"/>
    <lineage>
        <taxon>Bacteria</taxon>
        <taxon>Bacillati</taxon>
        <taxon>Actinomycetota</taxon>
        <taxon>Actinomycetes</taxon>
        <taxon>Mycobacteriales</taxon>
        <taxon>Corynebacteriaceae</taxon>
        <taxon>Corynebacterium</taxon>
    </lineage>
</organism>
<dbReference type="KEGG" id="cpoy:GP475_03975"/>